<evidence type="ECO:0000313" key="2">
    <source>
        <dbReference type="EMBL" id="HIV38578.1"/>
    </source>
</evidence>
<dbReference type="InterPro" id="IPR048447">
    <property type="entry name" value="DUF1980_C"/>
</dbReference>
<protein>
    <submittedName>
        <fullName evidence="2">GTPase</fullName>
    </submittedName>
</protein>
<organism evidence="2 3">
    <name type="scientific">Candidatus Blautia stercorigallinarum</name>
    <dbReference type="NCBI Taxonomy" id="2838501"/>
    <lineage>
        <taxon>Bacteria</taxon>
        <taxon>Bacillati</taxon>
        <taxon>Bacillota</taxon>
        <taxon>Clostridia</taxon>
        <taxon>Lachnospirales</taxon>
        <taxon>Lachnospiraceae</taxon>
        <taxon>Blautia</taxon>
    </lineage>
</organism>
<sequence length="317" mass="36646">MEEEIRVPIYFMAGFLESGKSTFLDFTIDQDYFQIDGPTLLILCEEGEVEFDPKKLKKSRTSVEVIDKFEDLTPERLVAYDAFYRPERVIIEYNGMWQVSKFEEMQLPKDWGLVQQIVTVDASTFQVYMNNMKSLFVEMVRGADMVLFNRCTRDMPLASFRRSVKVVNQSAEIIFEDDEGEIEDIFAEKMPFDVDADVIDIMDEDYGIWFIDAMDHPETYEGKKVAFTAMVLKSRELPKNVFVPGRMAMTCCAEDTSFIGYICKTPEAKNLKTGKWVKLVAKVDYEYVESYHKEGPVLTAISLEPTEPLAQELVYFN</sequence>
<dbReference type="Pfam" id="PF21537">
    <property type="entry name" value="DUF1980_C"/>
    <property type="match status" value="1"/>
</dbReference>
<accession>A0A9D1TEW0</accession>
<dbReference type="Gene3D" id="3.40.50.300">
    <property type="entry name" value="P-loop containing nucleotide triphosphate hydrolases"/>
    <property type="match status" value="1"/>
</dbReference>
<dbReference type="AlphaFoldDB" id="A0A9D1TEW0"/>
<reference evidence="2" key="1">
    <citation type="journal article" date="2021" name="PeerJ">
        <title>Extensive microbial diversity within the chicken gut microbiome revealed by metagenomics and culture.</title>
        <authorList>
            <person name="Gilroy R."/>
            <person name="Ravi A."/>
            <person name="Getino M."/>
            <person name="Pursley I."/>
            <person name="Horton D.L."/>
            <person name="Alikhan N.F."/>
            <person name="Baker D."/>
            <person name="Gharbi K."/>
            <person name="Hall N."/>
            <person name="Watson M."/>
            <person name="Adriaenssens E.M."/>
            <person name="Foster-Nyarko E."/>
            <person name="Jarju S."/>
            <person name="Secka A."/>
            <person name="Antonio M."/>
            <person name="Oren A."/>
            <person name="Chaudhuri R.R."/>
            <person name="La Ragione R."/>
            <person name="Hildebrand F."/>
            <person name="Pallen M.J."/>
        </authorList>
    </citation>
    <scope>NUCLEOTIDE SEQUENCE</scope>
    <source>
        <strain evidence="2">CHK195-9823</strain>
    </source>
</reference>
<dbReference type="InterPro" id="IPR052955">
    <property type="entry name" value="UPF0703_membrane_permease"/>
</dbReference>
<evidence type="ECO:0000313" key="3">
    <source>
        <dbReference type="Proteomes" id="UP000886814"/>
    </source>
</evidence>
<dbReference type="PANTHER" id="PTHR40047:SF1">
    <property type="entry name" value="UPF0703 PROTEIN YCGQ"/>
    <property type="match status" value="1"/>
</dbReference>
<gene>
    <name evidence="2" type="ORF">H9747_06190</name>
</gene>
<evidence type="ECO:0000259" key="1">
    <source>
        <dbReference type="Pfam" id="PF21537"/>
    </source>
</evidence>
<comment type="caution">
    <text evidence="2">The sequence shown here is derived from an EMBL/GenBank/DDBJ whole genome shotgun (WGS) entry which is preliminary data.</text>
</comment>
<dbReference type="EMBL" id="DXIQ01000036">
    <property type="protein sequence ID" value="HIV38578.1"/>
    <property type="molecule type" value="Genomic_DNA"/>
</dbReference>
<dbReference type="PANTHER" id="PTHR40047">
    <property type="entry name" value="UPF0703 PROTEIN YCGQ"/>
    <property type="match status" value="1"/>
</dbReference>
<dbReference type="InterPro" id="IPR027417">
    <property type="entry name" value="P-loop_NTPase"/>
</dbReference>
<feature type="domain" description="DUF1980" evidence="1">
    <location>
        <begin position="193"/>
        <end position="315"/>
    </location>
</feature>
<dbReference type="Proteomes" id="UP000886814">
    <property type="component" value="Unassembled WGS sequence"/>
</dbReference>
<reference evidence="2" key="2">
    <citation type="submission" date="2021-04" db="EMBL/GenBank/DDBJ databases">
        <authorList>
            <person name="Gilroy R."/>
        </authorList>
    </citation>
    <scope>NUCLEOTIDE SEQUENCE</scope>
    <source>
        <strain evidence="2">CHK195-9823</strain>
    </source>
</reference>
<dbReference type="SUPFAM" id="SSF52540">
    <property type="entry name" value="P-loop containing nucleoside triphosphate hydrolases"/>
    <property type="match status" value="1"/>
</dbReference>
<proteinExistence type="predicted"/>
<name>A0A9D1TEW0_9FIRM</name>